<protein>
    <submittedName>
        <fullName evidence="4">Uncharacterized protein LOC136076156</fullName>
    </submittedName>
</protein>
<name>A0ABM4B9X9_HYDVU</name>
<evidence type="ECO:0000259" key="2">
    <source>
        <dbReference type="PROSITE" id="PS50157"/>
    </source>
</evidence>
<feature type="domain" description="C2H2-type" evidence="2">
    <location>
        <begin position="34"/>
        <end position="61"/>
    </location>
</feature>
<dbReference type="PANTHER" id="PTHR31912:SF34">
    <property type="entry name" value="NOTOCHORD-RELATED PROTEIN"/>
    <property type="match status" value="1"/>
</dbReference>
<keyword evidence="3" id="KW-1185">Reference proteome</keyword>
<reference evidence="3" key="1">
    <citation type="submission" date="2025-05" db="UniProtKB">
        <authorList>
            <consortium name="RefSeq"/>
        </authorList>
    </citation>
    <scope>NUCLEOTIDE SEQUENCE [LARGE SCALE GENOMIC DNA]</scope>
</reference>
<keyword evidence="1" id="KW-0479">Metal-binding</keyword>
<dbReference type="SMART" id="SM00355">
    <property type="entry name" value="ZnF_C2H2"/>
    <property type="match status" value="2"/>
</dbReference>
<evidence type="ECO:0000313" key="3">
    <source>
        <dbReference type="Proteomes" id="UP001652625"/>
    </source>
</evidence>
<evidence type="ECO:0000256" key="1">
    <source>
        <dbReference type="PROSITE-ProRule" id="PRU00042"/>
    </source>
</evidence>
<gene>
    <name evidence="4" type="primary">LOC136076156</name>
</gene>
<feature type="domain" description="C2H2-type" evidence="2">
    <location>
        <begin position="3"/>
        <end position="31"/>
    </location>
</feature>
<accession>A0ABM4B9X9</accession>
<organism evidence="3 4">
    <name type="scientific">Hydra vulgaris</name>
    <name type="common">Hydra</name>
    <name type="synonym">Hydra attenuata</name>
    <dbReference type="NCBI Taxonomy" id="6087"/>
    <lineage>
        <taxon>Eukaryota</taxon>
        <taxon>Metazoa</taxon>
        <taxon>Cnidaria</taxon>
        <taxon>Hydrozoa</taxon>
        <taxon>Hydroidolina</taxon>
        <taxon>Anthoathecata</taxon>
        <taxon>Aplanulata</taxon>
        <taxon>Hydridae</taxon>
        <taxon>Hydra</taxon>
    </lineage>
</organism>
<dbReference type="PROSITE" id="PS00028">
    <property type="entry name" value="ZINC_FINGER_C2H2_1"/>
    <property type="match status" value="2"/>
</dbReference>
<dbReference type="InterPro" id="IPR013087">
    <property type="entry name" value="Znf_C2H2_type"/>
</dbReference>
<dbReference type="RefSeq" id="XP_065645701.1">
    <property type="nucleotide sequence ID" value="XM_065789629.1"/>
</dbReference>
<keyword evidence="1" id="KW-0863">Zinc-finger</keyword>
<reference evidence="4" key="2">
    <citation type="submission" date="2025-08" db="UniProtKB">
        <authorList>
            <consortium name="RefSeq"/>
        </authorList>
    </citation>
    <scope>IDENTIFICATION</scope>
</reference>
<keyword evidence="1" id="KW-0862">Zinc</keyword>
<proteinExistence type="predicted"/>
<evidence type="ECO:0000313" key="4">
    <source>
        <dbReference type="RefSeq" id="XP_065645701.1"/>
    </source>
</evidence>
<sequence length="948" mass="109282">MSMCCYLCPKDFSTVACYINHLRNVHLLFEPCQLRCNVGGCIRLFTTYNMLRKHINKDHTGFVVNIDRTFNIKRENPVTPNSEGKSKIKIDKGFEKNIKDVASPIVDENGISQAALKFIMALMSSSSIPLSTSEFVKNCSQNLIEDILSYLLDNLTEEFNRWKTPFSGIDSQHRILSYLKNKGLYVEPVPHSMGERWDTKRDRKTKKQIQVKVKDLFYYIPIESTIKLVLLQPKTMSMLKVEQVSNFEFVEDWFCGENGKKLMAYAKFKFPKNFPLFIQIYFDEVETTNPLGSKTGIHKLGAFYFMIKNFPHAANSSLNNIHMLALTHAIDIKKYSAEPVIKVIVNELQKLHDKGFDIFMDGKKTNFRCLLTQIVGDNLGLHSILGYMENFSTVSFPCDMCMISKVDIQHVFKEDKQALRTDILYNSQVHQMQSGEISNKNCGIKRFSCLTELPYYHPASNDSADIMHDIFEGVIPCEVKLFLYHVLYDVKCMSITELNRRIKFMDYGIVCSSKPSTINESRMKSTDSLLGQRSTQMLTLFMYLPLILSDVIDKVDTQKWKLYQILKQLCDVILSPNLNCLQITYIEELVMEHHSLMKECYPEKKLLYKHHRVIHYGTIIKRSGPLLHMIVIRYKAKHNFSKRLAHIVCNFQNISFSIAKRHQIAHALAWMTHGPLKTIADVKNESEVLAVDCVTILGQKYRSCETILYDFNSDGEPSFAHIDQIFVHSEVVYFFTTKWVVHKYCNLSLSYCCLLDNQKLCIRTCDIIDYKPLNAEQSTDYVQTDYSQTDFTIANNHVSLNQTSYISNSNSFSDSTYSRDSDVLHTPDIRKLLDEHQTGKIVIVEYDTTGMLLKYRFKMVHILVNIMVNKVGNLYPSRATKTNLAMSIINAFPKLHSGGPLGYENYYCAYKEVEVNGKKKKTTPHGHIEERLKTIRKFDGVHAQATRK</sequence>
<dbReference type="GeneID" id="136076156"/>
<dbReference type="PROSITE" id="PS50157">
    <property type="entry name" value="ZINC_FINGER_C2H2_2"/>
    <property type="match status" value="2"/>
</dbReference>
<dbReference type="Proteomes" id="UP001652625">
    <property type="component" value="Chromosome 02"/>
</dbReference>
<dbReference type="PANTHER" id="PTHR31912">
    <property type="entry name" value="IP13529P"/>
    <property type="match status" value="1"/>
</dbReference>